<keyword evidence="1 4" id="KW-0349">Heme</keyword>
<name>A0ABS3C118_9BACT</name>
<keyword evidence="3 4" id="KW-0408">Iron</keyword>
<gene>
    <name evidence="7" type="ORF">J0A68_06610</name>
</gene>
<keyword evidence="2 4" id="KW-0479">Metal-binding</keyword>
<evidence type="ECO:0000256" key="5">
    <source>
        <dbReference type="SAM" id="SignalP"/>
    </source>
</evidence>
<dbReference type="InterPro" id="IPR011042">
    <property type="entry name" value="6-blade_b-propeller_TolB-like"/>
</dbReference>
<dbReference type="PANTHER" id="PTHR33546">
    <property type="entry name" value="LARGE, MULTIFUNCTIONAL SECRETED PROTEIN-RELATED"/>
    <property type="match status" value="1"/>
</dbReference>
<evidence type="ECO:0000259" key="6">
    <source>
        <dbReference type="PROSITE" id="PS51007"/>
    </source>
</evidence>
<dbReference type="Proteomes" id="UP000664317">
    <property type="component" value="Unassembled WGS sequence"/>
</dbReference>
<dbReference type="Gene3D" id="1.25.10.10">
    <property type="entry name" value="Leucine-rich Repeat Variant"/>
    <property type="match status" value="1"/>
</dbReference>
<dbReference type="Gene3D" id="1.10.760.10">
    <property type="entry name" value="Cytochrome c-like domain"/>
    <property type="match status" value="1"/>
</dbReference>
<dbReference type="SUPFAM" id="SSF48371">
    <property type="entry name" value="ARM repeat"/>
    <property type="match status" value="1"/>
</dbReference>
<evidence type="ECO:0000256" key="4">
    <source>
        <dbReference type="PROSITE-ProRule" id="PRU00433"/>
    </source>
</evidence>
<dbReference type="InterPro" id="IPR036909">
    <property type="entry name" value="Cyt_c-like_dom_sf"/>
</dbReference>
<dbReference type="InterPro" id="IPR009056">
    <property type="entry name" value="Cyt_c-like_dom"/>
</dbReference>
<dbReference type="InterPro" id="IPR055557">
    <property type="entry name" value="DUF7133"/>
</dbReference>
<evidence type="ECO:0000256" key="1">
    <source>
        <dbReference type="ARBA" id="ARBA00022617"/>
    </source>
</evidence>
<evidence type="ECO:0000256" key="2">
    <source>
        <dbReference type="ARBA" id="ARBA00022723"/>
    </source>
</evidence>
<dbReference type="Pfam" id="PF13646">
    <property type="entry name" value="HEAT_2"/>
    <property type="match status" value="1"/>
</dbReference>
<dbReference type="Pfam" id="PF23500">
    <property type="entry name" value="DUF7133"/>
    <property type="match status" value="1"/>
</dbReference>
<reference evidence="7 8" key="1">
    <citation type="submission" date="2021-03" db="EMBL/GenBank/DDBJ databases">
        <title>novel species isolated from a fishpond in China.</title>
        <authorList>
            <person name="Lu H."/>
            <person name="Cai Z."/>
        </authorList>
    </citation>
    <scope>NUCLEOTIDE SEQUENCE [LARGE SCALE GENOMIC DNA]</scope>
    <source>
        <strain evidence="7 8">H41</strain>
    </source>
</reference>
<dbReference type="Gene3D" id="2.120.10.30">
    <property type="entry name" value="TolB, C-terminal domain"/>
    <property type="match status" value="1"/>
</dbReference>
<dbReference type="PROSITE" id="PS51257">
    <property type="entry name" value="PROKAR_LIPOPROTEIN"/>
    <property type="match status" value="1"/>
</dbReference>
<dbReference type="SUPFAM" id="SSF63829">
    <property type="entry name" value="Calcium-dependent phosphotriesterase"/>
    <property type="match status" value="1"/>
</dbReference>
<organism evidence="7 8">
    <name type="scientific">Algoriphagus oliviformis</name>
    <dbReference type="NCBI Taxonomy" id="2811231"/>
    <lineage>
        <taxon>Bacteria</taxon>
        <taxon>Pseudomonadati</taxon>
        <taxon>Bacteroidota</taxon>
        <taxon>Cytophagia</taxon>
        <taxon>Cytophagales</taxon>
        <taxon>Cyclobacteriaceae</taxon>
        <taxon>Algoriphagus</taxon>
    </lineage>
</organism>
<dbReference type="InterPro" id="IPR016024">
    <property type="entry name" value="ARM-type_fold"/>
</dbReference>
<keyword evidence="8" id="KW-1185">Reference proteome</keyword>
<dbReference type="SUPFAM" id="SSF46626">
    <property type="entry name" value="Cytochrome c"/>
    <property type="match status" value="1"/>
</dbReference>
<comment type="caution">
    <text evidence="7">The sequence shown here is derived from an EMBL/GenBank/DDBJ whole genome shotgun (WGS) entry which is preliminary data.</text>
</comment>
<dbReference type="InterPro" id="IPR013427">
    <property type="entry name" value="Haem-bd_dom_put"/>
</dbReference>
<evidence type="ECO:0000313" key="7">
    <source>
        <dbReference type="EMBL" id="MBN7810617.1"/>
    </source>
</evidence>
<feature type="signal peptide" evidence="5">
    <location>
        <begin position="1"/>
        <end position="18"/>
    </location>
</feature>
<dbReference type="RefSeq" id="WP_206577398.1">
    <property type="nucleotide sequence ID" value="NZ_JAFKCT010000002.1"/>
</dbReference>
<protein>
    <submittedName>
        <fullName evidence="7">HEAT repeat domain-containing protein</fullName>
    </submittedName>
</protein>
<accession>A0ABS3C118</accession>
<proteinExistence type="predicted"/>
<keyword evidence="5" id="KW-0732">Signal</keyword>
<feature type="chain" id="PRO_5046543261" evidence="5">
    <location>
        <begin position="19"/>
        <end position="886"/>
    </location>
</feature>
<dbReference type="PANTHER" id="PTHR33546:SF1">
    <property type="entry name" value="LARGE, MULTIFUNCTIONAL SECRETED PROTEIN"/>
    <property type="match status" value="1"/>
</dbReference>
<dbReference type="EMBL" id="JAFKCT010000002">
    <property type="protein sequence ID" value="MBN7810617.1"/>
    <property type="molecule type" value="Genomic_DNA"/>
</dbReference>
<evidence type="ECO:0000313" key="8">
    <source>
        <dbReference type="Proteomes" id="UP000664317"/>
    </source>
</evidence>
<evidence type="ECO:0000256" key="3">
    <source>
        <dbReference type="ARBA" id="ARBA00023004"/>
    </source>
</evidence>
<dbReference type="PROSITE" id="PS51007">
    <property type="entry name" value="CYTC"/>
    <property type="match status" value="1"/>
</dbReference>
<sequence>MSKVSNSLLGLLALTAMAGCSKYKPAQTSDLSELTAYFSSEGIVSDSIGADSTELLITNFAGPEIVPSPSCLAVASTGEVFVGVDMIGSLGKTPGKGSIVKLVDSDHDGTLDSHTEFVKVDNPRGIIALDDQVYVLHTTFGADSLATGMDLVVFEDKNKDGVADGPAKPLITGISTANQLRSRGTDHSTNGIRMGIDGWIYIAVGDFGFVDAEDREGTKLTMLGGGIVRVRPDGTGMEVYTHGTRNIYDVAIDPFMNIYTRGNTNDGGGWNIRFIHHLQSGEYGYPSLFKHFTDEILPALADLGGGSGTGAYFMDDARWPAQYNRVPMMADWGKSQLYIHRVAMDGPSFTQQDENFIKLSQITDVDVDGSGTMYLAAWDGAGFRGNPEKGYVVRVVPVGWKHEAYPDLKAASVAELAELLKATNSVTRLDAQQELLTRSKDEAAAAALAVAKDNTLPLEARVAAIFTYSQAACGAGVEELVKLGEEDKLREFALRALTDQKACISGVPVDLFIAAAQDANPRVRAAAIVGLGRLGDKKAAEVLLDVPVPASAQIPAKDTEGPHATPNSDIVLPHLAVRALVELNAVDAAVEALDSDNYKLALWALRNMHDPKAVDGLMAAYAASEDAVKKAEIQTALGRLYQKEAPYDGSWWWGTRPDTHGPYYKAENWEASDKIKTFLVAESSASGDSQKAFYAGLNDRHRLGIVELGTESAAPVVEETTVDLESIKNKKGQVGAASIEDVILAVGGLKGDPVIGKTLFTSQGCIACHAIEAGQVMKGPFMGQIGSIMNRDQIVEAILKPNASISQGFASVQITTNDGKFYMGFVTAESAQELTIRDITGTATKLEKKNIKERKELENSMMPAGLANSLSYEELASLVTFLSQQK</sequence>
<dbReference type="InterPro" id="IPR011989">
    <property type="entry name" value="ARM-like"/>
</dbReference>
<dbReference type="NCBIfam" id="TIGR02603">
    <property type="entry name" value="CxxCH_TIGR02603"/>
    <property type="match status" value="1"/>
</dbReference>
<feature type="domain" description="Cytochrome c" evidence="6">
    <location>
        <begin position="751"/>
        <end position="886"/>
    </location>
</feature>